<evidence type="ECO:0008006" key="6">
    <source>
        <dbReference type="Google" id="ProtNLM"/>
    </source>
</evidence>
<evidence type="ECO:0000313" key="4">
    <source>
        <dbReference type="EMBL" id="KAG8224567.1"/>
    </source>
</evidence>
<gene>
    <name evidence="4" type="ORF">J437_LFUL002171</name>
</gene>
<dbReference type="GO" id="GO:0045893">
    <property type="term" value="P:positive regulation of DNA-templated transcription"/>
    <property type="evidence" value="ECO:0007669"/>
    <property type="project" value="TreeGrafter"/>
</dbReference>
<feature type="compositionally biased region" description="Basic and acidic residues" evidence="1">
    <location>
        <begin position="1244"/>
        <end position="1282"/>
    </location>
</feature>
<feature type="domain" description="EDRF1 TPR repeats region" evidence="2">
    <location>
        <begin position="1152"/>
        <end position="1245"/>
    </location>
</feature>
<dbReference type="Gene3D" id="1.25.40.10">
    <property type="entry name" value="Tetratricopeptide repeat domain"/>
    <property type="match status" value="1"/>
</dbReference>
<feature type="domain" description="EDRF1 N-terminal" evidence="3">
    <location>
        <begin position="275"/>
        <end position="541"/>
    </location>
</feature>
<dbReference type="InterPro" id="IPR056583">
    <property type="entry name" value="EDRF1_TPR"/>
</dbReference>
<dbReference type="EMBL" id="KZ308200">
    <property type="protein sequence ID" value="KAG8224567.1"/>
    <property type="molecule type" value="Genomic_DNA"/>
</dbReference>
<dbReference type="PANTHER" id="PTHR15000:SF1">
    <property type="entry name" value="ERYTHROID DIFFERENTIATION-RELATED FACTOR 1"/>
    <property type="match status" value="1"/>
</dbReference>
<evidence type="ECO:0000256" key="1">
    <source>
        <dbReference type="SAM" id="MobiDB-lite"/>
    </source>
</evidence>
<keyword evidence="5" id="KW-1185">Reference proteome</keyword>
<evidence type="ECO:0000259" key="2">
    <source>
        <dbReference type="Pfam" id="PF23723"/>
    </source>
</evidence>
<name>A0A8K0JXR1_LADFU</name>
<dbReference type="Pfam" id="PF23723">
    <property type="entry name" value="TPR_EDRF1"/>
    <property type="match status" value="2"/>
</dbReference>
<dbReference type="Pfam" id="PF23788">
    <property type="entry name" value="EDRF1_N"/>
    <property type="match status" value="2"/>
</dbReference>
<feature type="domain" description="EDRF1 TPR repeats region" evidence="2">
    <location>
        <begin position="901"/>
        <end position="1121"/>
    </location>
</feature>
<feature type="compositionally biased region" description="Acidic residues" evidence="1">
    <location>
        <begin position="1"/>
        <end position="13"/>
    </location>
</feature>
<feature type="region of interest" description="Disordered" evidence="1">
    <location>
        <begin position="516"/>
        <end position="537"/>
    </location>
</feature>
<feature type="compositionally biased region" description="Acidic residues" evidence="1">
    <location>
        <begin position="516"/>
        <end position="527"/>
    </location>
</feature>
<evidence type="ECO:0000313" key="5">
    <source>
        <dbReference type="Proteomes" id="UP000792457"/>
    </source>
</evidence>
<feature type="region of interest" description="Disordered" evidence="1">
    <location>
        <begin position="1"/>
        <end position="41"/>
    </location>
</feature>
<dbReference type="Proteomes" id="UP000792457">
    <property type="component" value="Unassembled WGS sequence"/>
</dbReference>
<protein>
    <recommendedName>
        <fullName evidence="6">Erythroid differentiation-related factor 1</fullName>
    </recommendedName>
</protein>
<dbReference type="OrthoDB" id="419432at2759"/>
<reference evidence="4" key="1">
    <citation type="submission" date="2013-04" db="EMBL/GenBank/DDBJ databases">
        <authorList>
            <person name="Qu J."/>
            <person name="Murali S.C."/>
            <person name="Bandaranaike D."/>
            <person name="Bellair M."/>
            <person name="Blankenburg K."/>
            <person name="Chao H."/>
            <person name="Dinh H."/>
            <person name="Doddapaneni H."/>
            <person name="Downs B."/>
            <person name="Dugan-Rocha S."/>
            <person name="Elkadiri S."/>
            <person name="Gnanaolivu R.D."/>
            <person name="Hernandez B."/>
            <person name="Javaid M."/>
            <person name="Jayaseelan J.C."/>
            <person name="Lee S."/>
            <person name="Li M."/>
            <person name="Ming W."/>
            <person name="Munidasa M."/>
            <person name="Muniz J."/>
            <person name="Nguyen L."/>
            <person name="Ongeri F."/>
            <person name="Osuji N."/>
            <person name="Pu L.-L."/>
            <person name="Puazo M."/>
            <person name="Qu C."/>
            <person name="Quiroz J."/>
            <person name="Raj R."/>
            <person name="Weissenberger G."/>
            <person name="Xin Y."/>
            <person name="Zou X."/>
            <person name="Han Y."/>
            <person name="Richards S."/>
            <person name="Worley K."/>
            <person name="Muzny D."/>
            <person name="Gibbs R."/>
        </authorList>
    </citation>
    <scope>NUCLEOTIDE SEQUENCE</scope>
    <source>
        <strain evidence="4">Sampled in the wild</strain>
    </source>
</reference>
<comment type="caution">
    <text evidence="4">The sequence shown here is derived from an EMBL/GenBank/DDBJ whole genome shotgun (WGS) entry which is preliminary data.</text>
</comment>
<evidence type="ECO:0000259" key="3">
    <source>
        <dbReference type="Pfam" id="PF23788"/>
    </source>
</evidence>
<feature type="compositionally biased region" description="Basic and acidic residues" evidence="1">
    <location>
        <begin position="225"/>
        <end position="239"/>
    </location>
</feature>
<reference evidence="4" key="2">
    <citation type="submission" date="2017-10" db="EMBL/GenBank/DDBJ databases">
        <title>Ladona fulva Genome sequencing and assembly.</title>
        <authorList>
            <person name="Murali S."/>
            <person name="Richards S."/>
            <person name="Bandaranaike D."/>
            <person name="Bellair M."/>
            <person name="Blankenburg K."/>
            <person name="Chao H."/>
            <person name="Dinh H."/>
            <person name="Doddapaneni H."/>
            <person name="Dugan-Rocha S."/>
            <person name="Elkadiri S."/>
            <person name="Gnanaolivu R."/>
            <person name="Hernandez B."/>
            <person name="Skinner E."/>
            <person name="Javaid M."/>
            <person name="Lee S."/>
            <person name="Li M."/>
            <person name="Ming W."/>
            <person name="Munidasa M."/>
            <person name="Muniz J."/>
            <person name="Nguyen L."/>
            <person name="Hughes D."/>
            <person name="Osuji N."/>
            <person name="Pu L.-L."/>
            <person name="Puazo M."/>
            <person name="Qu C."/>
            <person name="Quiroz J."/>
            <person name="Raj R."/>
            <person name="Weissenberger G."/>
            <person name="Xin Y."/>
            <person name="Zou X."/>
            <person name="Han Y."/>
            <person name="Worley K."/>
            <person name="Muzny D."/>
            <person name="Gibbs R."/>
        </authorList>
    </citation>
    <scope>NUCLEOTIDE SEQUENCE</scope>
    <source>
        <strain evidence="4">Sampled in the wild</strain>
    </source>
</reference>
<feature type="region of interest" description="Disordered" evidence="1">
    <location>
        <begin position="219"/>
        <end position="267"/>
    </location>
</feature>
<organism evidence="4 5">
    <name type="scientific">Ladona fulva</name>
    <name type="common">Scarce chaser dragonfly</name>
    <name type="synonym">Libellula fulva</name>
    <dbReference type="NCBI Taxonomy" id="123851"/>
    <lineage>
        <taxon>Eukaryota</taxon>
        <taxon>Metazoa</taxon>
        <taxon>Ecdysozoa</taxon>
        <taxon>Arthropoda</taxon>
        <taxon>Hexapoda</taxon>
        <taxon>Insecta</taxon>
        <taxon>Pterygota</taxon>
        <taxon>Palaeoptera</taxon>
        <taxon>Odonata</taxon>
        <taxon>Epiprocta</taxon>
        <taxon>Anisoptera</taxon>
        <taxon>Libelluloidea</taxon>
        <taxon>Libellulidae</taxon>
        <taxon>Ladona</taxon>
    </lineage>
</organism>
<sequence length="1322" mass="149549">MDIAMEVEEEHEVENDMNRLEINCDTSQNESESAEESPRPAMETRLHPIKSTAVVKYSASQSPAHFEKLQFNTDLNLPPSNWLKSSAEPYGLHFLPSHSTGFSSFKMAHMFPDCVGEVDVVSDAENIKKLLKIPYSRGPVSMMVHRIENTLLIDEFDIHKHLLITAKKEWEWLKNFFFNHVLASLDHKEKGLFQKNRTRGALQQRNLVSKFLYHSLASDSVQSPQHEENNATESNFDKIKHSRGSPDPVAVPSSEYPPLPEPREDEAVPDAVSNHNFTRNVVWTFEDIQMLIGTDMPIFGGSTHPCISLRLRDMSRPINVLTGIDYWLDNLMCNVPEVVMCYHLAGIVQRYELIKTEDLPHLPNSKFSPKLIRDVAQNILSFLKSNATKAGHTYWLFKGKDDDIVKLYDLTSLCTDVLDENGQNPFTVPVGMLLYRVARNMKHPKQNKRQQATVQRLLKNCIALLAKEKYPKIVASAHYMISDLYVPANVNPSSPNFGPKTPEKEDPDEMIINSQSEEEDLKDEDEKDGILQSQVSKTQDDCAEREVAVQSLCVSKKFKKSDNHRRRRNSKQSASTFEDVSVKDRCLMALSHVSSGLSCLEYLLTKDPSSEEYAKSNETGSSGSKKVFHEGEPKMACSYEAIPMPYARLRDEKLKTSPSKEESKAVQDEGAGDRNVEQKYAGVAEPWDAILRGLLYEKAALVFATLTEVEYNSGNFGMTLGMSICTLRCCRILESLRGENLKGVGGLVRGQQRKKGDAAEGRWDDLDELRACVLGRAGDAAFLVVKQWKQLEMIKEEFQKSFSLLENQMNVFIEESLGFEIYKKIESLPLTLREDWKSNTTTELQLIHFINEALNGTIEEMLLVSCCCYQQAFSLTRSSSHSKPPGRAGNQSAADIQRDTLLQRLGNIHNELGVLYSGKVEGNLMKEDAESDRTSTNNIQLSLLTFKELAYLSSDHFEAGIKAFSFIKDKPNMALLNSNYGRLLQLQAHRAGLGSGTLGVKKTNFTKQERMFYNKAIEAYQKAMNILETREEHPGIWDAVANRISSALFNYANHLSDSFGKHSGKVSDDLEEVIEAFKRALNACNVENDDIKSPFYNYRAALIHHRLAGLYYDKFRSLTSGSEGQDDHFKHYRKKGGGRDNIGRARGNISQRALQTTHQHYEKAAQLLIDLERPTEYLRVIIERVSLEEYIGDKADHKIQLSRVCDAIRHILGCKMILELLVERMEEKEKNDSSISVEKEESDDPTRLDKSKEETCSEESTKPSCPNDKDLDKTGKSDEKPISIEADETEEDEILELLQSLKGKLQANLLKLAQLSSSHFKQ</sequence>
<dbReference type="InterPro" id="IPR056582">
    <property type="entry name" value="EDRF1_N"/>
</dbReference>
<dbReference type="PANTHER" id="PTHR15000">
    <property type="entry name" value="ERYTHROID DIFFERENTIATION-RELATED FACTOR 1"/>
    <property type="match status" value="1"/>
</dbReference>
<accession>A0A8K0JXR1</accession>
<feature type="region of interest" description="Disordered" evidence="1">
    <location>
        <begin position="1229"/>
        <end position="1289"/>
    </location>
</feature>
<feature type="domain" description="EDRF1 N-terminal" evidence="3">
    <location>
        <begin position="49"/>
        <end position="254"/>
    </location>
</feature>
<dbReference type="InterPro" id="IPR011990">
    <property type="entry name" value="TPR-like_helical_dom_sf"/>
</dbReference>
<feature type="region of interest" description="Disordered" evidence="1">
    <location>
        <begin position="653"/>
        <end position="672"/>
    </location>
</feature>
<proteinExistence type="predicted"/>